<dbReference type="InterPro" id="IPR027417">
    <property type="entry name" value="P-loop_NTPase"/>
</dbReference>
<feature type="compositionally biased region" description="Basic and acidic residues" evidence="9">
    <location>
        <begin position="642"/>
        <end position="656"/>
    </location>
</feature>
<proteinExistence type="inferred from homology"/>
<dbReference type="InterPro" id="IPR001650">
    <property type="entry name" value="Helicase_C-like"/>
</dbReference>
<evidence type="ECO:0000256" key="2">
    <source>
        <dbReference type="ARBA" id="ARBA00022801"/>
    </source>
</evidence>
<keyword evidence="13" id="KW-1185">Reference proteome</keyword>
<dbReference type="GO" id="GO:0016787">
    <property type="term" value="F:hydrolase activity"/>
    <property type="evidence" value="ECO:0007669"/>
    <property type="project" value="UniProtKB-KW"/>
</dbReference>
<dbReference type="CDD" id="cd17964">
    <property type="entry name" value="DEADc_MSS116"/>
    <property type="match status" value="1"/>
</dbReference>
<dbReference type="EMBL" id="KV878679">
    <property type="protein sequence ID" value="OJJ77111.1"/>
    <property type="molecule type" value="Genomic_DNA"/>
</dbReference>
<evidence type="ECO:0000259" key="11">
    <source>
        <dbReference type="PROSITE" id="PS51194"/>
    </source>
</evidence>
<organism evidence="12 13">
    <name type="scientific">Aspergillus brasiliensis (strain CBS 101740 / IMI 381727 / IBT 21946)</name>
    <dbReference type="NCBI Taxonomy" id="767769"/>
    <lineage>
        <taxon>Eukaryota</taxon>
        <taxon>Fungi</taxon>
        <taxon>Dikarya</taxon>
        <taxon>Ascomycota</taxon>
        <taxon>Pezizomycotina</taxon>
        <taxon>Eurotiomycetes</taxon>
        <taxon>Eurotiomycetidae</taxon>
        <taxon>Eurotiales</taxon>
        <taxon>Aspergillaceae</taxon>
        <taxon>Aspergillus</taxon>
        <taxon>Aspergillus subgen. Circumdati</taxon>
    </lineage>
</organism>
<dbReference type="SMART" id="SM00490">
    <property type="entry name" value="HELICc"/>
    <property type="match status" value="1"/>
</dbReference>
<dbReference type="OrthoDB" id="193716at2759"/>
<feature type="region of interest" description="Disordered" evidence="9">
    <location>
        <begin position="581"/>
        <end position="656"/>
    </location>
</feature>
<evidence type="ECO:0000256" key="1">
    <source>
        <dbReference type="ARBA" id="ARBA00022741"/>
    </source>
</evidence>
<protein>
    <recommendedName>
        <fullName evidence="8">ATP-dependent RNA helicase</fullName>
        <ecNumber evidence="8">3.6.4.13</ecNumber>
    </recommendedName>
</protein>
<feature type="domain" description="Helicase ATP-binding" evidence="10">
    <location>
        <begin position="113"/>
        <end position="309"/>
    </location>
</feature>
<name>A0A1L9UZP1_ASPBC</name>
<dbReference type="VEuPathDB" id="FungiDB:ASPBRDRAFT_140644"/>
<dbReference type="PANTHER" id="PTHR24031">
    <property type="entry name" value="RNA HELICASE"/>
    <property type="match status" value="1"/>
</dbReference>
<dbReference type="RefSeq" id="XP_067484358.1">
    <property type="nucleotide sequence ID" value="XM_067619171.1"/>
</dbReference>
<comment type="domain">
    <text evidence="8">The Q motif is unique to and characteristic of the DEAD box family of RNA helicases and controls ATP binding and hydrolysis.</text>
</comment>
<dbReference type="InterPro" id="IPR011545">
    <property type="entry name" value="DEAD/DEAH_box_helicase_dom"/>
</dbReference>
<evidence type="ECO:0000256" key="7">
    <source>
        <dbReference type="RuleBase" id="RU000492"/>
    </source>
</evidence>
<dbReference type="InterPro" id="IPR014001">
    <property type="entry name" value="Helicase_ATP-bd"/>
</dbReference>
<dbReference type="STRING" id="767769.A0A1L9UZP1"/>
<dbReference type="PROSITE" id="PS51194">
    <property type="entry name" value="HELICASE_CTER"/>
    <property type="match status" value="1"/>
</dbReference>
<dbReference type="GO" id="GO:0003723">
    <property type="term" value="F:RNA binding"/>
    <property type="evidence" value="ECO:0007669"/>
    <property type="project" value="UniProtKB-UniRule"/>
</dbReference>
<dbReference type="AlphaFoldDB" id="A0A1L9UZP1"/>
<dbReference type="Pfam" id="PF00271">
    <property type="entry name" value="Helicase_C"/>
    <property type="match status" value="1"/>
</dbReference>
<accession>A0A1L9UZP1</accession>
<keyword evidence="5 8" id="KW-0694">RNA-binding</keyword>
<sequence>MLGAFRRSGAVHALRASRSLLARSTPQQPQWLSASAPAVSYVARALYHPSPAFLDATAAAQAQLKVAADIEPRLPSTKFYSLAQDGLVNDKLIRTVTNTMNIETMTDVQAKTIRETLSGDDVLAQAKTGTGKTLAFLIPVIQRLVSDPSIKRSRPSYRGHQGRRNMPADIRSIIISPTRELAEQIAHEAQRLVSGLGLTVQTAVGGTQKRLHLNKIRNEGCHILVGTPGRLKDLLSDPYSGVSAPQLQSLVFDEADRLLDDGFSREIDEIKELLPNPSEVDRQTLMFSATVPGEVMDMVRQTMKPDFKFIKTVSEDEVPTHLRVPQKVVYLDGFQNGLPAILELAKQGYARTPNFKAIVYLNSTTMVSLANDMFRRLRNDPEDRTKGHALGRLPILQIHSRLTQAQRTRVTSTFRNARSGILFSSDVTARGLDFPDVTHVIQYGLPNERQTYIHRVGRTGRANKEGEGWILLHNNEKRSFKQILGDLPIEEDSTTISVAKVNMREEIEDDGSETSRTLQQIKLAAQEVPIDDRVEAWKSQTGTIIGKLTPLSSTLPAMADLSKYGYVLPKVPHLPQRIQQALEKGDRPPQRSGRGSRDSYRPRSGHGGYNDRYQRSSSRQPRDSWNERGSSRQPRNPWNERGSSRGRRENRSYDRY</sequence>
<dbReference type="GO" id="GO:0003724">
    <property type="term" value="F:RNA helicase activity"/>
    <property type="evidence" value="ECO:0007669"/>
    <property type="project" value="UniProtKB-EC"/>
</dbReference>
<keyword evidence="3 7" id="KW-0347">Helicase</keyword>
<evidence type="ECO:0000256" key="9">
    <source>
        <dbReference type="SAM" id="MobiDB-lite"/>
    </source>
</evidence>
<dbReference type="GO" id="GO:0005524">
    <property type="term" value="F:ATP binding"/>
    <property type="evidence" value="ECO:0007669"/>
    <property type="project" value="UniProtKB-UniRule"/>
</dbReference>
<evidence type="ECO:0000313" key="13">
    <source>
        <dbReference type="Proteomes" id="UP000184499"/>
    </source>
</evidence>
<dbReference type="PROSITE" id="PS51192">
    <property type="entry name" value="HELICASE_ATP_BIND_1"/>
    <property type="match status" value="1"/>
</dbReference>
<dbReference type="EC" id="3.6.4.13" evidence="8"/>
<dbReference type="Proteomes" id="UP000184499">
    <property type="component" value="Unassembled WGS sequence"/>
</dbReference>
<dbReference type="GeneID" id="93571659"/>
<dbReference type="InterPro" id="IPR000629">
    <property type="entry name" value="RNA-helicase_DEAD-box_CS"/>
</dbReference>
<reference evidence="13" key="1">
    <citation type="journal article" date="2017" name="Genome Biol.">
        <title>Comparative genomics reveals high biological diversity and specific adaptations in the industrially and medically important fungal genus Aspergillus.</title>
        <authorList>
            <person name="de Vries R.P."/>
            <person name="Riley R."/>
            <person name="Wiebenga A."/>
            <person name="Aguilar-Osorio G."/>
            <person name="Amillis S."/>
            <person name="Uchima C.A."/>
            <person name="Anderluh G."/>
            <person name="Asadollahi M."/>
            <person name="Askin M."/>
            <person name="Barry K."/>
            <person name="Battaglia E."/>
            <person name="Bayram O."/>
            <person name="Benocci T."/>
            <person name="Braus-Stromeyer S.A."/>
            <person name="Caldana C."/>
            <person name="Canovas D."/>
            <person name="Cerqueira G.C."/>
            <person name="Chen F."/>
            <person name="Chen W."/>
            <person name="Choi C."/>
            <person name="Clum A."/>
            <person name="Dos Santos R.A."/>
            <person name="Damasio A.R."/>
            <person name="Diallinas G."/>
            <person name="Emri T."/>
            <person name="Fekete E."/>
            <person name="Flipphi M."/>
            <person name="Freyberg S."/>
            <person name="Gallo A."/>
            <person name="Gournas C."/>
            <person name="Habgood R."/>
            <person name="Hainaut M."/>
            <person name="Harispe M.L."/>
            <person name="Henrissat B."/>
            <person name="Hilden K.S."/>
            <person name="Hope R."/>
            <person name="Hossain A."/>
            <person name="Karabika E."/>
            <person name="Karaffa L."/>
            <person name="Karanyi Z."/>
            <person name="Krasevec N."/>
            <person name="Kuo A."/>
            <person name="Kusch H."/>
            <person name="LaButti K."/>
            <person name="Lagendijk E.L."/>
            <person name="Lapidus A."/>
            <person name="Levasseur A."/>
            <person name="Lindquist E."/>
            <person name="Lipzen A."/>
            <person name="Logrieco A.F."/>
            <person name="MacCabe A."/>
            <person name="Maekelae M.R."/>
            <person name="Malavazi I."/>
            <person name="Melin P."/>
            <person name="Meyer V."/>
            <person name="Mielnichuk N."/>
            <person name="Miskei M."/>
            <person name="Molnar A.P."/>
            <person name="Mule G."/>
            <person name="Ngan C.Y."/>
            <person name="Orejas M."/>
            <person name="Orosz E."/>
            <person name="Ouedraogo J.P."/>
            <person name="Overkamp K.M."/>
            <person name="Park H.-S."/>
            <person name="Perrone G."/>
            <person name="Piumi F."/>
            <person name="Punt P.J."/>
            <person name="Ram A.F."/>
            <person name="Ramon A."/>
            <person name="Rauscher S."/>
            <person name="Record E."/>
            <person name="Riano-Pachon D.M."/>
            <person name="Robert V."/>
            <person name="Roehrig J."/>
            <person name="Ruller R."/>
            <person name="Salamov A."/>
            <person name="Salih N.S."/>
            <person name="Samson R.A."/>
            <person name="Sandor E."/>
            <person name="Sanguinetti M."/>
            <person name="Schuetze T."/>
            <person name="Sepcic K."/>
            <person name="Shelest E."/>
            <person name="Sherlock G."/>
            <person name="Sophianopoulou V."/>
            <person name="Squina F.M."/>
            <person name="Sun H."/>
            <person name="Susca A."/>
            <person name="Todd R.B."/>
            <person name="Tsang A."/>
            <person name="Unkles S.E."/>
            <person name="van de Wiele N."/>
            <person name="van Rossen-Uffink D."/>
            <person name="Oliveira J.V."/>
            <person name="Vesth T.C."/>
            <person name="Visser J."/>
            <person name="Yu J.-H."/>
            <person name="Zhou M."/>
            <person name="Andersen M.R."/>
            <person name="Archer D.B."/>
            <person name="Baker S.E."/>
            <person name="Benoit I."/>
            <person name="Brakhage A.A."/>
            <person name="Braus G.H."/>
            <person name="Fischer R."/>
            <person name="Frisvad J.C."/>
            <person name="Goldman G.H."/>
            <person name="Houbraken J."/>
            <person name="Oakley B."/>
            <person name="Pocsi I."/>
            <person name="Scazzocchio C."/>
            <person name="Seiboth B."/>
            <person name="vanKuyk P.A."/>
            <person name="Wortman J."/>
            <person name="Dyer P.S."/>
            <person name="Grigoriev I.V."/>
        </authorList>
    </citation>
    <scope>NUCLEOTIDE SEQUENCE [LARGE SCALE GENOMIC DNA]</scope>
    <source>
        <strain evidence="13">CBS 101740 / IMI 381727 / IBT 21946</strain>
    </source>
</reference>
<evidence type="ECO:0000313" key="12">
    <source>
        <dbReference type="EMBL" id="OJJ77111.1"/>
    </source>
</evidence>
<feature type="compositionally biased region" description="Basic and acidic residues" evidence="9">
    <location>
        <begin position="583"/>
        <end position="601"/>
    </location>
</feature>
<dbReference type="SUPFAM" id="SSF52540">
    <property type="entry name" value="P-loop containing nucleoside triphosphate hydrolases"/>
    <property type="match status" value="1"/>
</dbReference>
<comment type="similarity">
    <text evidence="7">Belongs to the DEAD box helicase family.</text>
</comment>
<feature type="compositionally biased region" description="Basic and acidic residues" evidence="9">
    <location>
        <begin position="620"/>
        <end position="630"/>
    </location>
</feature>
<keyword evidence="4 7" id="KW-0067">ATP-binding</keyword>
<evidence type="ECO:0000256" key="8">
    <source>
        <dbReference type="RuleBase" id="RU365068"/>
    </source>
</evidence>
<evidence type="ECO:0000256" key="4">
    <source>
        <dbReference type="ARBA" id="ARBA00022840"/>
    </source>
</evidence>
<evidence type="ECO:0000256" key="6">
    <source>
        <dbReference type="ARBA" id="ARBA00047984"/>
    </source>
</evidence>
<comment type="catalytic activity">
    <reaction evidence="6 8">
        <text>ATP + H2O = ADP + phosphate + H(+)</text>
        <dbReference type="Rhea" id="RHEA:13065"/>
        <dbReference type="ChEBI" id="CHEBI:15377"/>
        <dbReference type="ChEBI" id="CHEBI:15378"/>
        <dbReference type="ChEBI" id="CHEBI:30616"/>
        <dbReference type="ChEBI" id="CHEBI:43474"/>
        <dbReference type="ChEBI" id="CHEBI:456216"/>
        <dbReference type="EC" id="3.6.4.13"/>
    </reaction>
</comment>
<gene>
    <name evidence="12" type="ORF">ASPBRDRAFT_140644</name>
</gene>
<keyword evidence="1 7" id="KW-0547">Nucleotide-binding</keyword>
<evidence type="ECO:0000256" key="5">
    <source>
        <dbReference type="ARBA" id="ARBA00022884"/>
    </source>
</evidence>
<dbReference type="Gene3D" id="3.40.50.300">
    <property type="entry name" value="P-loop containing nucleotide triphosphate hydrolases"/>
    <property type="match status" value="2"/>
</dbReference>
<dbReference type="Pfam" id="PF00270">
    <property type="entry name" value="DEAD"/>
    <property type="match status" value="1"/>
</dbReference>
<evidence type="ECO:0000259" key="10">
    <source>
        <dbReference type="PROSITE" id="PS51192"/>
    </source>
</evidence>
<dbReference type="OMA" id="TQREGCH"/>
<comment type="function">
    <text evidence="8">RNA helicase.</text>
</comment>
<feature type="domain" description="Helicase C-terminal" evidence="11">
    <location>
        <begin position="344"/>
        <end position="507"/>
    </location>
</feature>
<dbReference type="PROSITE" id="PS00039">
    <property type="entry name" value="DEAD_ATP_HELICASE"/>
    <property type="match status" value="1"/>
</dbReference>
<evidence type="ECO:0000256" key="3">
    <source>
        <dbReference type="ARBA" id="ARBA00022806"/>
    </source>
</evidence>
<keyword evidence="2 7" id="KW-0378">Hydrolase</keyword>
<dbReference type="SMART" id="SM00487">
    <property type="entry name" value="DEXDc"/>
    <property type="match status" value="1"/>
</dbReference>
<dbReference type="CDD" id="cd18787">
    <property type="entry name" value="SF2_C_DEAD"/>
    <property type="match status" value="1"/>
</dbReference>